<dbReference type="InterPro" id="IPR024983">
    <property type="entry name" value="CHAT_dom"/>
</dbReference>
<dbReference type="EMBL" id="VDFC01000023">
    <property type="protein sequence ID" value="KAA0940808.1"/>
    <property type="molecule type" value="Genomic_DNA"/>
</dbReference>
<dbReference type="AlphaFoldDB" id="A0A5B0BF05"/>
<proteinExistence type="predicted"/>
<sequence>MVSRPDAHALYEEGVALLEDARKRRDERLLSRAIGLLERCADATVAAQTRVAALSALDMALKTRYAWTGELDHLRGATEAGRAALDVRGDDRPDRAVAMVNLADSLRVLAERTGDDAALDEAVRLGEAVDAQGHTDPGLRVVTLNNLGLCLRVRFEAGGDLADIRRAAVVGQRAVDAMPDGYADAASVLSNLAGAHQTWFERTHERSALDRAVDLGRRAAKAAPDGHPSRASILSNLGTALQIRCETTGDSADLQEAIEVGGAAVETTAAHDPALPVRLTNLGTAHVTRFGISGDPRDLDEAVRVLERAIADTDDDDPALAGRLANLCVAARLRFEEGGAASDLDLSVTAGRRAVRECRSDRQRLAGHLSNLGAALRARFRLRQDPADAEESAAVFEQALDGSPTDHPQRAVFLSNLGGVLYEHAELGSPTAPADHRARAVSAFREAAEMPTARTRVRVATGTAWGRVAAELGDWRTAVEGLELAVGQLGLRAPRELGREDQERELAEHAALASDAAACAVRLGDLPRAVTLLEQGRGILLGQSLDTRADLTALRRRDAGLADRFDEVCRGLDSPVPDLGRADAGQERRELADAYVSVLRAIHALPGFETFLAPPAFGELVPPPGTGPAILVNVSELGSDALIVHGDGPSLVPLPLATPEAVRTQVSVLLTALEAIADEDTPDRDAREREERRVRGVLGWLWDAVTGPVLRHLDVAATADPGRRPRVWWIPTGLLSFLPLHAAERLHTDGHSYEGGALDRVVSSYSPTLRSLSFARRPQPPGRDRLLVVSAATVPGHAVLPATRREAARLDRLPVAKTLLTLETATRDRVLAALADHSWAHFVCHATTDTAYPSRSALVLRDHGEAPLRVSDIAAARPAGAKVAYLSACSTAQGAALLPDEGIHITSAFHLAGYRQVVGTLWPIDDHPAGRITRDFYEGVVVAEGLSAEAAASALHSAVHRARRRTPGHPSVWAAHVHVGA</sequence>
<dbReference type="InterPro" id="IPR011990">
    <property type="entry name" value="TPR-like_helical_dom_sf"/>
</dbReference>
<dbReference type="RefSeq" id="WP_149510548.1">
    <property type="nucleotide sequence ID" value="NZ_VDFC01000023.1"/>
</dbReference>
<accession>A0A5B0BF05</accession>
<keyword evidence="3" id="KW-1185">Reference proteome</keyword>
<dbReference type="PANTHER" id="PTHR19959:SF119">
    <property type="entry name" value="FUNGAL LIPASE-LIKE DOMAIN-CONTAINING PROTEIN"/>
    <property type="match status" value="1"/>
</dbReference>
<comment type="caution">
    <text evidence="2">The sequence shown here is derived from an EMBL/GenBank/DDBJ whole genome shotgun (WGS) entry which is preliminary data.</text>
</comment>
<gene>
    <name evidence="2" type="ORF">FGF04_08060</name>
</gene>
<name>A0A5B0BF05_9ACTN</name>
<dbReference type="PANTHER" id="PTHR19959">
    <property type="entry name" value="KINESIN LIGHT CHAIN"/>
    <property type="match status" value="1"/>
</dbReference>
<reference evidence="2 3" key="1">
    <citation type="submission" date="2019-05" db="EMBL/GenBank/DDBJ databases">
        <authorList>
            <person name="Hariharan J."/>
            <person name="Choudoir M.J."/>
            <person name="Diebold P."/>
            <person name="Panke-Buisse K."/>
            <person name="Buckley D.H."/>
        </authorList>
    </citation>
    <scope>NUCLEOTIDE SEQUENCE [LARGE SCALE GENOMIC DNA]</scope>
    <source>
        <strain evidence="2 3">SUN51</strain>
    </source>
</reference>
<dbReference type="Pfam" id="PF12770">
    <property type="entry name" value="CHAT"/>
    <property type="match status" value="1"/>
</dbReference>
<organism evidence="2 3">
    <name type="scientific">Streptomyces apricus</name>
    <dbReference type="NCBI Taxonomy" id="1828112"/>
    <lineage>
        <taxon>Bacteria</taxon>
        <taxon>Bacillati</taxon>
        <taxon>Actinomycetota</taxon>
        <taxon>Actinomycetes</taxon>
        <taxon>Kitasatosporales</taxon>
        <taxon>Streptomycetaceae</taxon>
        <taxon>Streptomyces</taxon>
    </lineage>
</organism>
<evidence type="ECO:0000313" key="2">
    <source>
        <dbReference type="EMBL" id="KAA0940808.1"/>
    </source>
</evidence>
<dbReference type="Gene3D" id="1.25.40.10">
    <property type="entry name" value="Tetratricopeptide repeat domain"/>
    <property type="match status" value="2"/>
</dbReference>
<evidence type="ECO:0000259" key="1">
    <source>
        <dbReference type="Pfam" id="PF12770"/>
    </source>
</evidence>
<protein>
    <submittedName>
        <fullName evidence="2">CHAT domain-containing protein</fullName>
    </submittedName>
</protein>
<evidence type="ECO:0000313" key="3">
    <source>
        <dbReference type="Proteomes" id="UP000324965"/>
    </source>
</evidence>
<dbReference type="OrthoDB" id="3206999at2"/>
<dbReference type="Proteomes" id="UP000324965">
    <property type="component" value="Unassembled WGS sequence"/>
</dbReference>
<feature type="domain" description="CHAT" evidence="1">
    <location>
        <begin position="697"/>
        <end position="981"/>
    </location>
</feature>